<comment type="caution">
    <text evidence="7">The sequence shown here is derived from an EMBL/GenBank/DDBJ whole genome shotgun (WGS) entry which is preliminary data.</text>
</comment>
<keyword evidence="8" id="KW-1185">Reference proteome</keyword>
<evidence type="ECO:0000256" key="5">
    <source>
        <dbReference type="ARBA" id="ARBA00023136"/>
    </source>
</evidence>
<protein>
    <recommendedName>
        <fullName evidence="9">Polysaccharide biosynthesis protein C-terminal domain-containing protein</fullName>
    </recommendedName>
</protein>
<feature type="transmembrane region" description="Helical" evidence="6">
    <location>
        <begin position="50"/>
        <end position="67"/>
    </location>
</feature>
<feature type="transmembrane region" description="Helical" evidence="6">
    <location>
        <begin position="116"/>
        <end position="136"/>
    </location>
</feature>
<feature type="transmembrane region" description="Helical" evidence="6">
    <location>
        <begin position="294"/>
        <end position="316"/>
    </location>
</feature>
<dbReference type="PANTHER" id="PTHR30250">
    <property type="entry name" value="PST FAMILY PREDICTED COLANIC ACID TRANSPORTER"/>
    <property type="match status" value="1"/>
</dbReference>
<feature type="transmembrane region" description="Helical" evidence="6">
    <location>
        <begin position="382"/>
        <end position="400"/>
    </location>
</feature>
<feature type="transmembrane region" description="Helical" evidence="6">
    <location>
        <begin position="328"/>
        <end position="345"/>
    </location>
</feature>
<sequence>MNISSVLKKKMFKETLIYSIGSFGSKILSFLLIPFYTYFLSKKDLGEYDLLITTISLFVPLVSLQISDSAYRWLIDKEKISNEEKGKIITNSLLALSTGYILFFIVFLVYTSINDFQYHFYFIVLIFLNCLLPLLQNILRGLGETKKFALNGLITTFLVVLFNFIFIYFLNLNVEGIFLANIVAYVIACTMILTEINLVKHFKLIFWDKKLIKSMISYSLPLIPNLMGWWAISSASKFIILHYLGAESNGLYAVASRFPVLLLVINSVLLMPLQDRVLKEKDNLTFNKLLNKFIIFELVLAILLGILSPLITKILVAEEYFSTWEYMPYLYLGVAYNAIASFLGLKYQKDKNTLKITMTTLIGAIVSVVLSILLITKIGLQGVSIAFLVGFMIMVLTRYYDIFRREISIVFLTLIILAPIPIYLLTSLISKIIEHLV</sequence>
<keyword evidence="5 6" id="KW-0472">Membrane</keyword>
<gene>
    <name evidence="7" type="ORF">E4J94_09595</name>
</gene>
<dbReference type="EMBL" id="SRPE01000006">
    <property type="protein sequence ID" value="TGN26692.1"/>
    <property type="molecule type" value="Genomic_DNA"/>
</dbReference>
<keyword evidence="2" id="KW-1003">Cell membrane</keyword>
<evidence type="ECO:0000256" key="2">
    <source>
        <dbReference type="ARBA" id="ARBA00022475"/>
    </source>
</evidence>
<name>A0A4Z1BSB7_9FLAO</name>
<evidence type="ECO:0000313" key="7">
    <source>
        <dbReference type="EMBL" id="TGN26692.1"/>
    </source>
</evidence>
<dbReference type="PANTHER" id="PTHR30250:SF11">
    <property type="entry name" value="O-ANTIGEN TRANSPORTER-RELATED"/>
    <property type="match status" value="1"/>
</dbReference>
<dbReference type="Pfam" id="PF01943">
    <property type="entry name" value="Polysacc_synt"/>
    <property type="match status" value="1"/>
</dbReference>
<feature type="transmembrane region" description="Helical" evidence="6">
    <location>
        <begin position="252"/>
        <end position="273"/>
    </location>
</feature>
<comment type="subcellular location">
    <subcellularLocation>
        <location evidence="1">Cell membrane</location>
        <topology evidence="1">Multi-pass membrane protein</topology>
    </subcellularLocation>
</comment>
<dbReference type="InterPro" id="IPR002797">
    <property type="entry name" value="Polysacc_synth"/>
</dbReference>
<dbReference type="Proteomes" id="UP000297998">
    <property type="component" value="Unassembled WGS sequence"/>
</dbReference>
<feature type="transmembrane region" description="Helical" evidence="6">
    <location>
        <begin position="357"/>
        <end position="376"/>
    </location>
</feature>
<keyword evidence="4 6" id="KW-1133">Transmembrane helix</keyword>
<proteinExistence type="predicted"/>
<keyword evidence="3 6" id="KW-0812">Transmembrane</keyword>
<reference evidence="7 8" key="1">
    <citation type="submission" date="2019-03" db="EMBL/GenBank/DDBJ databases">
        <title>Empedobacter tilapiae sp. nov., isolated from an intestine of Nile tilapia Oreochromis niloticus.</title>
        <authorList>
            <person name="Kim Y.-O."/>
            <person name="Yoon J.-H."/>
        </authorList>
    </citation>
    <scope>NUCLEOTIDE SEQUENCE [LARGE SCALE GENOMIC DNA]</scope>
    <source>
        <strain evidence="7 8">MRS2</strain>
    </source>
</reference>
<feature type="transmembrane region" description="Helical" evidence="6">
    <location>
        <begin position="211"/>
        <end position="232"/>
    </location>
</feature>
<feature type="transmembrane region" description="Helical" evidence="6">
    <location>
        <begin position="148"/>
        <end position="170"/>
    </location>
</feature>
<feature type="transmembrane region" description="Helical" evidence="6">
    <location>
        <begin position="176"/>
        <end position="199"/>
    </location>
</feature>
<dbReference type="OrthoDB" id="3249502at2"/>
<evidence type="ECO:0000256" key="1">
    <source>
        <dbReference type="ARBA" id="ARBA00004651"/>
    </source>
</evidence>
<dbReference type="AlphaFoldDB" id="A0A4Z1BSB7"/>
<dbReference type="RefSeq" id="WP_135835599.1">
    <property type="nucleotide sequence ID" value="NZ_SRPE01000006.1"/>
</dbReference>
<dbReference type="GO" id="GO:0005886">
    <property type="term" value="C:plasma membrane"/>
    <property type="evidence" value="ECO:0007669"/>
    <property type="project" value="UniProtKB-SubCell"/>
</dbReference>
<evidence type="ECO:0000256" key="4">
    <source>
        <dbReference type="ARBA" id="ARBA00022989"/>
    </source>
</evidence>
<feature type="transmembrane region" description="Helical" evidence="6">
    <location>
        <begin position="16"/>
        <end position="38"/>
    </location>
</feature>
<evidence type="ECO:0000256" key="3">
    <source>
        <dbReference type="ARBA" id="ARBA00022692"/>
    </source>
</evidence>
<feature type="transmembrane region" description="Helical" evidence="6">
    <location>
        <begin position="407"/>
        <end position="429"/>
    </location>
</feature>
<organism evidence="7 8">
    <name type="scientific">Empedobacter tilapiae</name>
    <dbReference type="NCBI Taxonomy" id="2491114"/>
    <lineage>
        <taxon>Bacteria</taxon>
        <taxon>Pseudomonadati</taxon>
        <taxon>Bacteroidota</taxon>
        <taxon>Flavobacteriia</taxon>
        <taxon>Flavobacteriales</taxon>
        <taxon>Weeksellaceae</taxon>
        <taxon>Empedobacter</taxon>
    </lineage>
</organism>
<evidence type="ECO:0000313" key="8">
    <source>
        <dbReference type="Proteomes" id="UP000297998"/>
    </source>
</evidence>
<feature type="transmembrane region" description="Helical" evidence="6">
    <location>
        <begin position="88"/>
        <end position="110"/>
    </location>
</feature>
<accession>A0A4Z1BSB7</accession>
<evidence type="ECO:0000256" key="6">
    <source>
        <dbReference type="SAM" id="Phobius"/>
    </source>
</evidence>
<evidence type="ECO:0008006" key="9">
    <source>
        <dbReference type="Google" id="ProtNLM"/>
    </source>
</evidence>
<dbReference type="InterPro" id="IPR050833">
    <property type="entry name" value="Poly_Biosynth_Transport"/>
</dbReference>